<dbReference type="SUPFAM" id="SSF103473">
    <property type="entry name" value="MFS general substrate transporter"/>
    <property type="match status" value="1"/>
</dbReference>
<feature type="transmembrane region" description="Helical" evidence="5">
    <location>
        <begin position="12"/>
        <end position="32"/>
    </location>
</feature>
<comment type="subcellular location">
    <subcellularLocation>
        <location evidence="1">Membrane</location>
        <topology evidence="1">Multi-pass membrane protein</topology>
    </subcellularLocation>
</comment>
<gene>
    <name evidence="6" type="ORF">HRG_02807</name>
</gene>
<dbReference type="GeneID" id="68351936"/>
<dbReference type="PANTHER" id="PTHR23501">
    <property type="entry name" value="MAJOR FACILITATOR SUPERFAMILY"/>
    <property type="match status" value="1"/>
</dbReference>
<dbReference type="OrthoDB" id="4078873at2759"/>
<keyword evidence="2 5" id="KW-0812">Transmembrane</keyword>
<evidence type="ECO:0000256" key="1">
    <source>
        <dbReference type="ARBA" id="ARBA00004141"/>
    </source>
</evidence>
<evidence type="ECO:0000256" key="5">
    <source>
        <dbReference type="SAM" id="Phobius"/>
    </source>
</evidence>
<evidence type="ECO:0000313" key="6">
    <source>
        <dbReference type="EMBL" id="KAH0964791.1"/>
    </source>
</evidence>
<evidence type="ECO:0000256" key="4">
    <source>
        <dbReference type="ARBA" id="ARBA00023136"/>
    </source>
</evidence>
<dbReference type="InterPro" id="IPR036259">
    <property type="entry name" value="MFS_trans_sf"/>
</dbReference>
<evidence type="ECO:0000256" key="2">
    <source>
        <dbReference type="ARBA" id="ARBA00022692"/>
    </source>
</evidence>
<feature type="transmembrane region" description="Helical" evidence="5">
    <location>
        <begin position="110"/>
        <end position="131"/>
    </location>
</feature>
<dbReference type="GO" id="GO:0022857">
    <property type="term" value="F:transmembrane transporter activity"/>
    <property type="evidence" value="ECO:0007669"/>
    <property type="project" value="TreeGrafter"/>
</dbReference>
<evidence type="ECO:0000256" key="3">
    <source>
        <dbReference type="ARBA" id="ARBA00022989"/>
    </source>
</evidence>
<protein>
    <submittedName>
        <fullName evidence="6">Siderophore iron transporter mirb protein</fullName>
    </submittedName>
</protein>
<feature type="transmembrane region" description="Helical" evidence="5">
    <location>
        <begin position="38"/>
        <end position="58"/>
    </location>
</feature>
<dbReference type="AlphaFoldDB" id="A0A9P8SL55"/>
<proteinExistence type="predicted"/>
<keyword evidence="3 5" id="KW-1133">Transmembrane helix</keyword>
<dbReference type="GO" id="GO:0005886">
    <property type="term" value="C:plasma membrane"/>
    <property type="evidence" value="ECO:0007669"/>
    <property type="project" value="TreeGrafter"/>
</dbReference>
<sequence length="194" mass="21204">MGACCLSFTYQVTYYCWNVYFTSYLQVVYNISITSVGYISSIFDVVSGVELLIVGCLIPGRYKWVLMWGSLGYVVICQIFIALGGGVIIIGEQVAAMAACLHDDEAAVLALLGLFCYIGVPIGNSISGAIWTNSLKISYPIGSDVRDSIISAYASTQRLMLIADTSIMVLALVFMMMIKDINVKKIQWVKGMVL</sequence>
<accession>A0A9P8SL55</accession>
<dbReference type="PANTHER" id="PTHR23501:SF55">
    <property type="entry name" value="SIDEROPHORE IRON TRANSPORTER, PUTATIVE (AFU_ORTHOLOGUE AFUA_3G03440)-RELATED"/>
    <property type="match status" value="1"/>
</dbReference>
<keyword evidence="4 5" id="KW-0472">Membrane</keyword>
<feature type="transmembrane region" description="Helical" evidence="5">
    <location>
        <begin position="65"/>
        <end position="90"/>
    </location>
</feature>
<dbReference type="Proteomes" id="UP000824596">
    <property type="component" value="Unassembled WGS sequence"/>
</dbReference>
<dbReference type="EMBL" id="JAIZPD010000003">
    <property type="protein sequence ID" value="KAH0964791.1"/>
    <property type="molecule type" value="Genomic_DNA"/>
</dbReference>
<keyword evidence="7" id="KW-1185">Reference proteome</keyword>
<comment type="caution">
    <text evidence="6">The sequence shown here is derived from an EMBL/GenBank/DDBJ whole genome shotgun (WGS) entry which is preliminary data.</text>
</comment>
<dbReference type="RefSeq" id="XP_044722304.1">
    <property type="nucleotide sequence ID" value="XM_044861278.1"/>
</dbReference>
<name>A0A9P8SL55_9HYPO</name>
<organism evidence="6 7">
    <name type="scientific">Hirsutella rhossiliensis</name>
    <dbReference type="NCBI Taxonomy" id="111463"/>
    <lineage>
        <taxon>Eukaryota</taxon>
        <taxon>Fungi</taxon>
        <taxon>Dikarya</taxon>
        <taxon>Ascomycota</taxon>
        <taxon>Pezizomycotina</taxon>
        <taxon>Sordariomycetes</taxon>
        <taxon>Hypocreomycetidae</taxon>
        <taxon>Hypocreales</taxon>
        <taxon>Ophiocordycipitaceae</taxon>
        <taxon>Hirsutella</taxon>
    </lineage>
</organism>
<reference evidence="6" key="1">
    <citation type="submission" date="2021-09" db="EMBL/GenBank/DDBJ databases">
        <title>A high-quality genome of the endoparasitic fungus Hirsutella rhossiliensis with a comparison of Hirsutella genomes reveals transposable elements contributing to genome size variation.</title>
        <authorList>
            <person name="Lin R."/>
            <person name="Jiao Y."/>
            <person name="Sun X."/>
            <person name="Ling J."/>
            <person name="Xie B."/>
            <person name="Cheng X."/>
        </authorList>
    </citation>
    <scope>NUCLEOTIDE SEQUENCE</scope>
    <source>
        <strain evidence="6">HR02</strain>
    </source>
</reference>
<evidence type="ECO:0000313" key="7">
    <source>
        <dbReference type="Proteomes" id="UP000824596"/>
    </source>
</evidence>
<feature type="transmembrane region" description="Helical" evidence="5">
    <location>
        <begin position="159"/>
        <end position="178"/>
    </location>
</feature>